<dbReference type="InterPro" id="IPR022310">
    <property type="entry name" value="NAD/GMP_synthase"/>
</dbReference>
<feature type="domain" description="GMPS ATP-PPase" evidence="12">
    <location>
        <begin position="213"/>
        <end position="427"/>
    </location>
</feature>
<accession>A0A8J2WP19</accession>
<dbReference type="SUPFAM" id="SSF54810">
    <property type="entry name" value="GMP synthetase C-terminal dimerisation domain"/>
    <property type="match status" value="2"/>
</dbReference>
<evidence type="ECO:0000256" key="2">
    <source>
        <dbReference type="ARBA" id="ARBA00011738"/>
    </source>
</evidence>
<keyword evidence="4" id="KW-0436">Ligase</keyword>
<dbReference type="GO" id="GO:0005829">
    <property type="term" value="C:cytosol"/>
    <property type="evidence" value="ECO:0007669"/>
    <property type="project" value="TreeGrafter"/>
</dbReference>
<organism evidence="13 14">
    <name type="scientific">Daphnia galeata</name>
    <dbReference type="NCBI Taxonomy" id="27404"/>
    <lineage>
        <taxon>Eukaryota</taxon>
        <taxon>Metazoa</taxon>
        <taxon>Ecdysozoa</taxon>
        <taxon>Arthropoda</taxon>
        <taxon>Crustacea</taxon>
        <taxon>Branchiopoda</taxon>
        <taxon>Diplostraca</taxon>
        <taxon>Cladocera</taxon>
        <taxon>Anomopoda</taxon>
        <taxon>Daphniidae</taxon>
        <taxon>Daphnia</taxon>
    </lineage>
</organism>
<dbReference type="Pfam" id="PF00958">
    <property type="entry name" value="GMP_synt_C"/>
    <property type="match status" value="1"/>
</dbReference>
<dbReference type="FunFam" id="3.40.50.880:FF:000013">
    <property type="entry name" value="GMP synthase [glutamine-hydrolyzing]"/>
    <property type="match status" value="1"/>
</dbReference>
<dbReference type="Proteomes" id="UP000789390">
    <property type="component" value="Unassembled WGS sequence"/>
</dbReference>
<dbReference type="InterPro" id="IPR014729">
    <property type="entry name" value="Rossmann-like_a/b/a_fold"/>
</dbReference>
<dbReference type="Gene3D" id="3.40.50.620">
    <property type="entry name" value="HUPs"/>
    <property type="match status" value="1"/>
</dbReference>
<dbReference type="SUPFAM" id="SSF52317">
    <property type="entry name" value="Class I glutamine amidotransferase-like"/>
    <property type="match status" value="1"/>
</dbReference>
<dbReference type="FunFam" id="3.40.50.620:FF:000044">
    <property type="entry name" value="GMP synthase [glutamine-hydrolyzing]"/>
    <property type="match status" value="1"/>
</dbReference>
<protein>
    <recommendedName>
        <fullName evidence="3">GMP synthase (glutamine-hydrolyzing)</fullName>
        <ecNumber evidence="3">6.3.5.2</ecNumber>
    </recommendedName>
    <alternativeName>
        <fullName evidence="10">Glutamine amidotransferase</fullName>
    </alternativeName>
</protein>
<dbReference type="InterPro" id="IPR001674">
    <property type="entry name" value="GMP_synth_C"/>
</dbReference>
<sequence>MDANNGNEVEGSLSPTPLNSERIAILDAGAQYGKVIDRRIREQCVESEILPLETPAAVLLQQGFKAIIISGGPNSVYASDAPQYDPAIFSCGLPVLGICYGMQLLNKELGGTVERKDVREDGQFEIQVETECPLFKGLETRQMVLLTHGDSVDKVADGLQCVAKSSRRVISAIADSERRLYGVQFHPEVDLTENGRKMLHNFLFEICGLKGGFTLEKREQQCIDYIRRTVGRDKIVLMLVSGGVDSAVCAALLHKALQQGDDSSRVQAIHIDNGFLRKDESEQVVTSLQQLGLNLRVVKASLTFYDASTSVHGRQTLSLCRTVNPEEKRRIIGDTFVKVADRTANDLNLTWDNLLLGQGTLRPDLIESASHMASSRADAIKTHHNDSEMVRQLRHHGRVVEPLKDFHKDEVRALGRELGLPTELLERHPFPGPGLSIRIICAEESFMEADFGETQVLIRLMVDYANMAAKEHALLNRIEVATSEEDRQLLEELSNRNQFVATLLPIRTVGVQFRIEFRPMVNKLLARFLKPSLAGDCRTYSYCVALSSDQAQINWDDLATYARLIPRVCHNVNRVCYVFGKAVREPVTDVTPTYLTNNILATLREADYLANNILRETGCYKKLAQMPVVLIPLHFDRDSSQRIPSCQRSVVFRPFISQDFMTGLPAIPNTHFPQDVVDKMVEAVLTVPGISRVLYDLTAKPPGTTEWE</sequence>
<dbReference type="SUPFAM" id="SSF52402">
    <property type="entry name" value="Adenine nucleotide alpha hydrolases-like"/>
    <property type="match status" value="1"/>
</dbReference>
<evidence type="ECO:0000256" key="3">
    <source>
        <dbReference type="ARBA" id="ARBA00012746"/>
    </source>
</evidence>
<dbReference type="FunFam" id="3.30.300.10:FF:000014">
    <property type="entry name" value="Burgundy, isoform B"/>
    <property type="match status" value="1"/>
</dbReference>
<keyword evidence="9" id="KW-0315">Glutamine amidotransferase</keyword>
<evidence type="ECO:0000256" key="5">
    <source>
        <dbReference type="ARBA" id="ARBA00022741"/>
    </source>
</evidence>
<dbReference type="AlphaFoldDB" id="A0A8J2WP19"/>
<dbReference type="UniPathway" id="UPA00189">
    <property type="reaction ID" value="UER00296"/>
</dbReference>
<dbReference type="NCBIfam" id="NF000848">
    <property type="entry name" value="PRK00074.1"/>
    <property type="match status" value="1"/>
</dbReference>
<dbReference type="PRINTS" id="PR00096">
    <property type="entry name" value="GATASE"/>
</dbReference>
<dbReference type="OrthoDB" id="1724632at2759"/>
<dbReference type="EMBL" id="CAKKLH010000303">
    <property type="protein sequence ID" value="CAH0110408.1"/>
    <property type="molecule type" value="Genomic_DNA"/>
</dbReference>
<dbReference type="CDD" id="cd01997">
    <property type="entry name" value="GMP_synthase_C"/>
    <property type="match status" value="1"/>
</dbReference>
<evidence type="ECO:0000256" key="1">
    <source>
        <dbReference type="ARBA" id="ARBA00005153"/>
    </source>
</evidence>
<evidence type="ECO:0000256" key="11">
    <source>
        <dbReference type="PROSITE-ProRule" id="PRU00886"/>
    </source>
</evidence>
<evidence type="ECO:0000256" key="6">
    <source>
        <dbReference type="ARBA" id="ARBA00022749"/>
    </source>
</evidence>
<keyword evidence="6 11" id="KW-0332">GMP biosynthesis</keyword>
<feature type="binding site" evidence="11">
    <location>
        <begin position="241"/>
        <end position="247"/>
    </location>
    <ligand>
        <name>ATP</name>
        <dbReference type="ChEBI" id="CHEBI:30616"/>
    </ligand>
</feature>
<dbReference type="NCBIfam" id="TIGR00888">
    <property type="entry name" value="guaA_Nterm"/>
    <property type="match status" value="1"/>
</dbReference>
<name>A0A8J2WP19_9CRUS</name>
<comment type="subunit">
    <text evidence="2">Homodimer.</text>
</comment>
<dbReference type="Gene3D" id="3.30.300.10">
    <property type="match status" value="2"/>
</dbReference>
<keyword evidence="8 11" id="KW-0067">ATP-binding</keyword>
<evidence type="ECO:0000256" key="4">
    <source>
        <dbReference type="ARBA" id="ARBA00022598"/>
    </source>
</evidence>
<keyword evidence="7 11" id="KW-0658">Purine biosynthesis</keyword>
<keyword evidence="14" id="KW-1185">Reference proteome</keyword>
<keyword evidence="5 11" id="KW-0547">Nucleotide-binding</keyword>
<evidence type="ECO:0000259" key="12">
    <source>
        <dbReference type="PROSITE" id="PS51553"/>
    </source>
</evidence>
<dbReference type="Gene3D" id="3.40.50.880">
    <property type="match status" value="1"/>
</dbReference>
<reference evidence="13" key="1">
    <citation type="submission" date="2021-11" db="EMBL/GenBank/DDBJ databases">
        <authorList>
            <person name="Schell T."/>
        </authorList>
    </citation>
    <scope>NUCLEOTIDE SEQUENCE</scope>
    <source>
        <strain evidence="13">M5</strain>
    </source>
</reference>
<dbReference type="Pfam" id="PF02540">
    <property type="entry name" value="NAD_synthase"/>
    <property type="match status" value="1"/>
</dbReference>
<dbReference type="CDD" id="cd01742">
    <property type="entry name" value="GATase1_GMP_Synthase"/>
    <property type="match status" value="1"/>
</dbReference>
<dbReference type="InterPro" id="IPR017926">
    <property type="entry name" value="GATASE"/>
</dbReference>
<dbReference type="InterPro" id="IPR004739">
    <property type="entry name" value="GMP_synth_GATase"/>
</dbReference>
<dbReference type="PROSITE" id="PS51553">
    <property type="entry name" value="GMPS_ATP_PPASE"/>
    <property type="match status" value="1"/>
</dbReference>
<evidence type="ECO:0000256" key="8">
    <source>
        <dbReference type="ARBA" id="ARBA00022840"/>
    </source>
</evidence>
<dbReference type="GO" id="GO:0003921">
    <property type="term" value="F:GMP synthase activity"/>
    <property type="evidence" value="ECO:0007669"/>
    <property type="project" value="InterPro"/>
</dbReference>
<dbReference type="PROSITE" id="PS51273">
    <property type="entry name" value="GATASE_TYPE_1"/>
    <property type="match status" value="1"/>
</dbReference>
<evidence type="ECO:0000313" key="14">
    <source>
        <dbReference type="Proteomes" id="UP000789390"/>
    </source>
</evidence>
<comment type="caution">
    <text evidence="13">The sequence shown here is derived from an EMBL/GenBank/DDBJ whole genome shotgun (WGS) entry which is preliminary data.</text>
</comment>
<comment type="pathway">
    <text evidence="1">Purine metabolism; GMP biosynthesis; GMP from XMP (L-Gln route): step 1/1.</text>
</comment>
<dbReference type="EC" id="6.3.5.2" evidence="3"/>
<dbReference type="PRINTS" id="PR00097">
    <property type="entry name" value="ANTSNTHASEII"/>
</dbReference>
<dbReference type="InterPro" id="IPR029062">
    <property type="entry name" value="Class_I_gatase-like"/>
</dbReference>
<dbReference type="PANTHER" id="PTHR11922">
    <property type="entry name" value="GMP SYNTHASE-RELATED"/>
    <property type="match status" value="1"/>
</dbReference>
<proteinExistence type="predicted"/>
<dbReference type="PANTHER" id="PTHR11922:SF2">
    <property type="entry name" value="GMP SYNTHASE [GLUTAMINE-HYDROLYZING]"/>
    <property type="match status" value="1"/>
</dbReference>
<dbReference type="GO" id="GO:0005524">
    <property type="term" value="F:ATP binding"/>
    <property type="evidence" value="ECO:0007669"/>
    <property type="project" value="UniProtKB-UniRule"/>
</dbReference>
<evidence type="ECO:0000256" key="9">
    <source>
        <dbReference type="ARBA" id="ARBA00022962"/>
    </source>
</evidence>
<evidence type="ECO:0000313" key="13">
    <source>
        <dbReference type="EMBL" id="CAH0110408.1"/>
    </source>
</evidence>
<evidence type="ECO:0000256" key="7">
    <source>
        <dbReference type="ARBA" id="ARBA00022755"/>
    </source>
</evidence>
<dbReference type="Pfam" id="PF00117">
    <property type="entry name" value="GATase"/>
    <property type="match status" value="1"/>
</dbReference>
<evidence type="ECO:0000256" key="10">
    <source>
        <dbReference type="ARBA" id="ARBA00031356"/>
    </source>
</evidence>
<dbReference type="InterPro" id="IPR025777">
    <property type="entry name" value="GMPS_ATP_PPase_dom"/>
</dbReference>
<gene>
    <name evidence="13" type="ORF">DGAL_LOCUS13975</name>
</gene>